<keyword evidence="4" id="KW-0813">Transport</keyword>
<keyword evidence="3 4" id="KW-0472">Membrane</keyword>
<evidence type="ECO:0000256" key="1">
    <source>
        <dbReference type="ARBA" id="ARBA00022692"/>
    </source>
</evidence>
<dbReference type="InterPro" id="IPR007274">
    <property type="entry name" value="Cop_transporter"/>
</dbReference>
<keyword evidence="4" id="KW-0186">Copper</keyword>
<accession>A0ABR0GH55</accession>
<comment type="similarity">
    <text evidence="4">Belongs to the copper transporter (Ctr) (TC 1.A.56) family. SLC31A subfamily.</text>
</comment>
<evidence type="ECO:0000256" key="5">
    <source>
        <dbReference type="SAM" id="MobiDB-lite"/>
    </source>
</evidence>
<name>A0ABR0GH55_9PEZI</name>
<dbReference type="PANTHER" id="PTHR12483:SF120">
    <property type="entry name" value="HIGH-AFFINITY COPPER TRANSPORTER CTRA2"/>
    <property type="match status" value="1"/>
</dbReference>
<comment type="caution">
    <text evidence="6">The sequence shown here is derived from an EMBL/GenBank/DDBJ whole genome shotgun (WGS) entry which is preliminary data.</text>
</comment>
<organism evidence="6 7">
    <name type="scientific">Podospora pseudocomata</name>
    <dbReference type="NCBI Taxonomy" id="2093779"/>
    <lineage>
        <taxon>Eukaryota</taxon>
        <taxon>Fungi</taxon>
        <taxon>Dikarya</taxon>
        <taxon>Ascomycota</taxon>
        <taxon>Pezizomycotina</taxon>
        <taxon>Sordariomycetes</taxon>
        <taxon>Sordariomycetidae</taxon>
        <taxon>Sordariales</taxon>
        <taxon>Podosporaceae</taxon>
        <taxon>Podospora</taxon>
    </lineage>
</organism>
<keyword evidence="1 4" id="KW-0812">Transmembrane</keyword>
<dbReference type="Proteomes" id="UP001323405">
    <property type="component" value="Unassembled WGS sequence"/>
</dbReference>
<feature type="transmembrane region" description="Helical" evidence="4">
    <location>
        <begin position="35"/>
        <end position="55"/>
    </location>
</feature>
<evidence type="ECO:0000313" key="6">
    <source>
        <dbReference type="EMBL" id="KAK4655096.1"/>
    </source>
</evidence>
<protein>
    <recommendedName>
        <fullName evidence="4">Copper transport protein</fullName>
    </recommendedName>
</protein>
<feature type="transmembrane region" description="Helical" evidence="4">
    <location>
        <begin position="157"/>
        <end position="175"/>
    </location>
</feature>
<reference evidence="6 7" key="1">
    <citation type="journal article" date="2023" name="bioRxiv">
        <title>High-quality genome assemblies of four members of thePodospora anserinaspecies complex.</title>
        <authorList>
            <person name="Ament-Velasquez S.L."/>
            <person name="Vogan A.A."/>
            <person name="Wallerman O."/>
            <person name="Hartmann F."/>
            <person name="Gautier V."/>
            <person name="Silar P."/>
            <person name="Giraud T."/>
            <person name="Johannesson H."/>
        </authorList>
    </citation>
    <scope>NUCLEOTIDE SEQUENCE [LARGE SCALE GENOMIC DNA]</scope>
    <source>
        <strain evidence="6 7">CBS 415.72m</strain>
    </source>
</reference>
<keyword evidence="2 4" id="KW-1133">Transmembrane helix</keyword>
<keyword evidence="4" id="KW-0406">Ion transport</keyword>
<sequence length="188" mass="20616">MHHEGPVSTMPMTFVLSTSTPLFWASWQPQNTGDYAATCIFLVVLAAWTHVLMAIRHTLERASWGRKSSYPAYHRHKVGGDEETDEHIHGSGSSNAKPTLAQPVKPVSGARIILMGLRSYWLNTPLPLRLARAGFDMAIAGHAYLVMLAVMTMNVGYFLAVLIGVFAGTFLFTAAKDNNGGHQDEDEC</sequence>
<proteinExistence type="inferred from homology"/>
<comment type="subcellular location">
    <subcellularLocation>
        <location evidence="4">Membrane</location>
        <topology evidence="4">Multi-pass membrane protein</topology>
    </subcellularLocation>
</comment>
<evidence type="ECO:0000256" key="2">
    <source>
        <dbReference type="ARBA" id="ARBA00022989"/>
    </source>
</evidence>
<evidence type="ECO:0000256" key="3">
    <source>
        <dbReference type="ARBA" id="ARBA00023136"/>
    </source>
</evidence>
<dbReference type="RefSeq" id="XP_062744071.1">
    <property type="nucleotide sequence ID" value="XM_062889930.1"/>
</dbReference>
<evidence type="ECO:0000256" key="4">
    <source>
        <dbReference type="RuleBase" id="RU367022"/>
    </source>
</evidence>
<dbReference type="GeneID" id="87909837"/>
<keyword evidence="7" id="KW-1185">Reference proteome</keyword>
<gene>
    <name evidence="6" type="ORF">QC762_404770</name>
</gene>
<feature type="region of interest" description="Disordered" evidence="5">
    <location>
        <begin position="81"/>
        <end position="102"/>
    </location>
</feature>
<keyword evidence="4" id="KW-0187">Copper transport</keyword>
<dbReference type="EMBL" id="JAFFHA010000006">
    <property type="protein sequence ID" value="KAK4655096.1"/>
    <property type="molecule type" value="Genomic_DNA"/>
</dbReference>
<dbReference type="Pfam" id="PF04145">
    <property type="entry name" value="Ctr"/>
    <property type="match status" value="1"/>
</dbReference>
<dbReference type="PANTHER" id="PTHR12483">
    <property type="entry name" value="SOLUTE CARRIER FAMILY 31 COPPER TRANSPORTERS"/>
    <property type="match status" value="1"/>
</dbReference>
<evidence type="ECO:0000313" key="7">
    <source>
        <dbReference type="Proteomes" id="UP001323405"/>
    </source>
</evidence>